<sequence length="51" mass="5368">MKAEGKIITGADIAHVPSEDKKRKRIVKVKQEKASEEKTSGKVSASGAGTS</sequence>
<evidence type="ECO:0000313" key="2">
    <source>
        <dbReference type="EMBL" id="MCI81591.1"/>
    </source>
</evidence>
<evidence type="ECO:0000256" key="1">
    <source>
        <dbReference type="SAM" id="MobiDB-lite"/>
    </source>
</evidence>
<feature type="compositionally biased region" description="Polar residues" evidence="1">
    <location>
        <begin position="41"/>
        <end position="51"/>
    </location>
</feature>
<comment type="caution">
    <text evidence="2">The sequence shown here is derived from an EMBL/GenBank/DDBJ whole genome shotgun (WGS) entry which is preliminary data.</text>
</comment>
<feature type="region of interest" description="Disordered" evidence="1">
    <location>
        <begin position="1"/>
        <end position="51"/>
    </location>
</feature>
<name>A0A392V3G1_9FABA</name>
<keyword evidence="3" id="KW-1185">Reference proteome</keyword>
<dbReference type="Proteomes" id="UP000265520">
    <property type="component" value="Unassembled WGS sequence"/>
</dbReference>
<accession>A0A392V3G1</accession>
<dbReference type="EMBL" id="LXQA011022747">
    <property type="protein sequence ID" value="MCI81591.1"/>
    <property type="molecule type" value="Genomic_DNA"/>
</dbReference>
<dbReference type="AlphaFoldDB" id="A0A392V3G1"/>
<proteinExistence type="predicted"/>
<protein>
    <submittedName>
        <fullName evidence="2">Uncharacterized protein</fullName>
    </submittedName>
</protein>
<feature type="compositionally biased region" description="Basic and acidic residues" evidence="1">
    <location>
        <begin position="29"/>
        <end position="40"/>
    </location>
</feature>
<feature type="non-terminal residue" evidence="2">
    <location>
        <position position="51"/>
    </location>
</feature>
<evidence type="ECO:0000313" key="3">
    <source>
        <dbReference type="Proteomes" id="UP000265520"/>
    </source>
</evidence>
<organism evidence="2 3">
    <name type="scientific">Trifolium medium</name>
    <dbReference type="NCBI Taxonomy" id="97028"/>
    <lineage>
        <taxon>Eukaryota</taxon>
        <taxon>Viridiplantae</taxon>
        <taxon>Streptophyta</taxon>
        <taxon>Embryophyta</taxon>
        <taxon>Tracheophyta</taxon>
        <taxon>Spermatophyta</taxon>
        <taxon>Magnoliopsida</taxon>
        <taxon>eudicotyledons</taxon>
        <taxon>Gunneridae</taxon>
        <taxon>Pentapetalae</taxon>
        <taxon>rosids</taxon>
        <taxon>fabids</taxon>
        <taxon>Fabales</taxon>
        <taxon>Fabaceae</taxon>
        <taxon>Papilionoideae</taxon>
        <taxon>50 kb inversion clade</taxon>
        <taxon>NPAAA clade</taxon>
        <taxon>Hologalegina</taxon>
        <taxon>IRL clade</taxon>
        <taxon>Trifolieae</taxon>
        <taxon>Trifolium</taxon>
    </lineage>
</organism>
<reference evidence="2 3" key="1">
    <citation type="journal article" date="2018" name="Front. Plant Sci.">
        <title>Red Clover (Trifolium pratense) and Zigzag Clover (T. medium) - A Picture of Genomic Similarities and Differences.</title>
        <authorList>
            <person name="Dluhosova J."/>
            <person name="Istvanek J."/>
            <person name="Nedelnik J."/>
            <person name="Repkova J."/>
        </authorList>
    </citation>
    <scope>NUCLEOTIDE SEQUENCE [LARGE SCALE GENOMIC DNA]</scope>
    <source>
        <strain evidence="3">cv. 10/8</strain>
        <tissue evidence="2">Leaf</tissue>
    </source>
</reference>